<dbReference type="EMBL" id="JACHJF010000007">
    <property type="protein sequence ID" value="MBB5119346.1"/>
    <property type="molecule type" value="Genomic_DNA"/>
</dbReference>
<dbReference type="InterPro" id="IPR029229">
    <property type="entry name" value="Alkyl_sulf_C"/>
</dbReference>
<keyword evidence="1" id="KW-0479">Metal-binding</keyword>
<dbReference type="InterPro" id="IPR052195">
    <property type="entry name" value="Bact_Alkyl/Aryl-Sulfatase"/>
</dbReference>
<dbReference type="SUPFAM" id="SSF56281">
    <property type="entry name" value="Metallo-hydrolase/oxidoreductase"/>
    <property type="match status" value="1"/>
</dbReference>
<dbReference type="SUPFAM" id="SSF55718">
    <property type="entry name" value="SCP-like"/>
    <property type="match status" value="1"/>
</dbReference>
<keyword evidence="3" id="KW-0862">Zinc</keyword>
<dbReference type="InterPro" id="IPR001279">
    <property type="entry name" value="Metallo-B-lactamas"/>
</dbReference>
<name>A0A2N8NTW5_STREU</name>
<reference evidence="7" key="2">
    <citation type="submission" date="2015-07" db="EMBL/GenBank/DDBJ databases">
        <authorList>
            <person name="Noorani M."/>
        </authorList>
    </citation>
    <scope>NUCLEOTIDE SEQUENCE [LARGE SCALE GENOMIC DNA]</scope>
    <source>
        <strain evidence="7">ATCC 27428</strain>
    </source>
</reference>
<dbReference type="Proteomes" id="UP000528608">
    <property type="component" value="Unassembled WGS sequence"/>
</dbReference>
<protein>
    <submittedName>
        <fullName evidence="6">Alkyl sulfatase BDS1-like metallo-beta-lactamase superfamily hydrolase</fullName>
    </submittedName>
    <submittedName>
        <fullName evidence="7">Alkyl/aryl-sulfatase</fullName>
    </submittedName>
</protein>
<evidence type="ECO:0000313" key="9">
    <source>
        <dbReference type="Proteomes" id="UP000528608"/>
    </source>
</evidence>
<organism evidence="7 8">
    <name type="scientific">Streptomyces eurocidicus</name>
    <name type="common">Streptoverticillium eurocidicus</name>
    <dbReference type="NCBI Taxonomy" id="66423"/>
    <lineage>
        <taxon>Bacteria</taxon>
        <taxon>Bacillati</taxon>
        <taxon>Actinomycetota</taxon>
        <taxon>Actinomycetes</taxon>
        <taxon>Kitasatosporales</taxon>
        <taxon>Streptomycetaceae</taxon>
        <taxon>Streptomyces</taxon>
    </lineage>
</organism>
<dbReference type="InterPro" id="IPR036527">
    <property type="entry name" value="SCP2_sterol-bd_dom_sf"/>
</dbReference>
<keyword evidence="8" id="KW-1185">Reference proteome</keyword>
<dbReference type="Pfam" id="PF00753">
    <property type="entry name" value="Lactamase_B"/>
    <property type="match status" value="1"/>
</dbReference>
<dbReference type="GO" id="GO:0046983">
    <property type="term" value="F:protein dimerization activity"/>
    <property type="evidence" value="ECO:0007669"/>
    <property type="project" value="InterPro"/>
</dbReference>
<dbReference type="Gene3D" id="3.60.15.30">
    <property type="entry name" value="Metallo-beta-lactamase domain"/>
    <property type="match status" value="1"/>
</dbReference>
<dbReference type="Gene3D" id="3.30.1050.10">
    <property type="entry name" value="SCP2 sterol-binding domain"/>
    <property type="match status" value="1"/>
</dbReference>
<dbReference type="GO" id="GO:0046872">
    <property type="term" value="F:metal ion binding"/>
    <property type="evidence" value="ECO:0007669"/>
    <property type="project" value="UniProtKB-KW"/>
</dbReference>
<dbReference type="PANTHER" id="PTHR43223:SF1">
    <property type="entry name" value="ALKYL_ARYL-SULFATASE BDS1"/>
    <property type="match status" value="1"/>
</dbReference>
<feature type="domain" description="Metallo-beta-lactamase" evidence="5">
    <location>
        <begin position="113"/>
        <end position="357"/>
    </location>
</feature>
<evidence type="ECO:0000256" key="3">
    <source>
        <dbReference type="ARBA" id="ARBA00022833"/>
    </source>
</evidence>
<gene>
    <name evidence="7" type="ORF">AF335_20965</name>
    <name evidence="6" type="ORF">FHS36_002779</name>
</gene>
<comment type="caution">
    <text evidence="7">The sequence shown here is derived from an EMBL/GenBank/DDBJ whole genome shotgun (WGS) entry which is preliminary data.</text>
</comment>
<proteinExistence type="inferred from homology"/>
<comment type="similarity">
    <text evidence="4">Belongs to the metallo-beta-lactamase superfamily. Type III sulfatase family.</text>
</comment>
<dbReference type="OrthoDB" id="5240502at2"/>
<evidence type="ECO:0000313" key="8">
    <source>
        <dbReference type="Proteomes" id="UP000235945"/>
    </source>
</evidence>
<dbReference type="CDD" id="cd07710">
    <property type="entry name" value="arylsulfatase_Sdsa1-like_MBL-fold"/>
    <property type="match status" value="1"/>
</dbReference>
<dbReference type="InterPro" id="IPR036866">
    <property type="entry name" value="RibonucZ/Hydroxyglut_hydro"/>
</dbReference>
<evidence type="ECO:0000256" key="1">
    <source>
        <dbReference type="ARBA" id="ARBA00022723"/>
    </source>
</evidence>
<dbReference type="SMART" id="SM00849">
    <property type="entry name" value="Lactamase_B"/>
    <property type="match status" value="1"/>
</dbReference>
<dbReference type="RefSeq" id="WP_102920007.1">
    <property type="nucleotide sequence ID" value="NZ_JACHJF010000007.1"/>
</dbReference>
<accession>A0A2N8NTW5</accession>
<dbReference type="Proteomes" id="UP000235945">
    <property type="component" value="Unassembled WGS sequence"/>
</dbReference>
<dbReference type="Gene3D" id="1.25.40.880">
    <property type="entry name" value="Alkyl sulfatase, dimerisation domain"/>
    <property type="match status" value="1"/>
</dbReference>
<evidence type="ECO:0000256" key="4">
    <source>
        <dbReference type="ARBA" id="ARBA00033751"/>
    </source>
</evidence>
<sequence>MSNEWEHVEVAPAIAEANRKVIETIPSSSEDFENATRGQIAMPPVPFIPARTKGDEPVWDFAGYDFLRAGDETPPAEVNASLWRQGQLTAVAGLFQVTSGPRGAIYQVRGYDLSNMTIIETDSGIIVLDPLACYETAQWALKLYREHVGDRPIVGIIYTHSHVDHFGGVRGLFAEKNDVVPDIPIIAPDGFLEHAVSENVYAGPAMGRRAEYMYAAKLDKSPVGQVGSGLGLTISTGEVTLIPPTVSIGDAGNGPVPRAQWSKDDVIPWRPGLYRQIVDGVRMIIQLTPGTEAPAEMNLYFPEHRTLCAAENATHTLHNLITLRGAQVRDAHAWSKYLTEAVQTFGAHTDVEFASHHWPLWNDASSEEGKRRIVDYLSIQRDVYGYLNDQALRLINAGRNGLEIAEELQLPKSLADHWYTRGYYGSVSHDLKAVYQRYMGWFDGNPAHLWTYPQSEAGKRYVDAIGTVTDVVAKAQAAYDSGDYRWTAELLNHVIFGYPAESEPAKRLQYQALTQLGYGAENGTWRDFYLTGAHELAHGVEARANQEAGDLVNSLTLEQYFAALARSVDGPRAGAEQLAPITLQWQITGATDQACTTTLRNGVLVYVPGKDLFAGTPDVTLRLSHEALNRLILAGPNFPQNFDQAVQHKEIEIVDGRQSAADTVFSYLTGPDPKFPLVAPGVSGT</sequence>
<evidence type="ECO:0000259" key="5">
    <source>
        <dbReference type="SMART" id="SM00849"/>
    </source>
</evidence>
<evidence type="ECO:0000313" key="6">
    <source>
        <dbReference type="EMBL" id="MBB5119346.1"/>
    </source>
</evidence>
<dbReference type="InterPro" id="IPR029228">
    <property type="entry name" value="Alkyl_sulf_dimr"/>
</dbReference>
<dbReference type="PANTHER" id="PTHR43223">
    <property type="entry name" value="ALKYL/ARYL-SULFATASE"/>
    <property type="match status" value="1"/>
</dbReference>
<reference evidence="6 9" key="3">
    <citation type="submission" date="2020-08" db="EMBL/GenBank/DDBJ databases">
        <title>Genomic Encyclopedia of Type Strains, Phase III (KMG-III): the genomes of soil and plant-associated and newly described type strains.</title>
        <authorList>
            <person name="Whitman W."/>
        </authorList>
    </citation>
    <scope>NUCLEOTIDE SEQUENCE [LARGE SCALE GENOMIC DNA]</scope>
    <source>
        <strain evidence="6 9">CECT 3259</strain>
    </source>
</reference>
<dbReference type="GO" id="GO:0018741">
    <property type="term" value="F:linear primary-alkylsulfatase activity"/>
    <property type="evidence" value="ECO:0007669"/>
    <property type="project" value="InterPro"/>
</dbReference>
<dbReference type="Pfam" id="PF14864">
    <property type="entry name" value="Alkyl_sulf_C"/>
    <property type="match status" value="1"/>
</dbReference>
<dbReference type="InterPro" id="IPR038536">
    <property type="entry name" value="Alkyl/aryl-sulf_dimr_sf"/>
</dbReference>
<keyword evidence="2 6" id="KW-0378">Hydrolase</keyword>
<dbReference type="AlphaFoldDB" id="A0A2N8NTW5"/>
<dbReference type="InterPro" id="IPR044097">
    <property type="entry name" value="Bds1/SdsA1_MBL-fold"/>
</dbReference>
<evidence type="ECO:0000256" key="2">
    <source>
        <dbReference type="ARBA" id="ARBA00022801"/>
    </source>
</evidence>
<dbReference type="EMBL" id="LGUI01000006">
    <property type="protein sequence ID" value="PNE32192.1"/>
    <property type="molecule type" value="Genomic_DNA"/>
</dbReference>
<reference evidence="8" key="1">
    <citation type="submission" date="2015-07" db="EMBL/GenBank/DDBJ databases">
        <authorList>
            <person name="Graham D.E."/>
            <person name="Giannone R.J."/>
            <person name="Gulvik C.A."/>
            <person name="Hettich R.L."/>
            <person name="Klingeman D.M."/>
            <person name="Mahan K.M."/>
            <person name="Parry R.J."/>
            <person name="Spain J.C."/>
        </authorList>
    </citation>
    <scope>NUCLEOTIDE SEQUENCE [LARGE SCALE GENOMIC DNA]</scope>
    <source>
        <strain evidence="8">ATCC 27428</strain>
    </source>
</reference>
<evidence type="ECO:0000313" key="7">
    <source>
        <dbReference type="EMBL" id="PNE32192.1"/>
    </source>
</evidence>
<dbReference type="GO" id="GO:0018909">
    <property type="term" value="P:dodecyl sulfate metabolic process"/>
    <property type="evidence" value="ECO:0007669"/>
    <property type="project" value="InterPro"/>
</dbReference>
<dbReference type="Pfam" id="PF14863">
    <property type="entry name" value="Alkyl_sulf_dimr"/>
    <property type="match status" value="1"/>
</dbReference>